<feature type="domain" description="Helix-turn-helix" evidence="1">
    <location>
        <begin position="16"/>
        <end position="63"/>
    </location>
</feature>
<evidence type="ECO:0000313" key="2">
    <source>
        <dbReference type="EMBL" id="WNE84753.1"/>
    </source>
</evidence>
<reference evidence="2" key="1">
    <citation type="journal article" date="2016" name="Sci. Rep.">
        <title>Evaluation of genetic diversity among strains of the human gut commensal Bifidobacterium adolescentis.</title>
        <authorList>
            <person name="Duranti S."/>
            <person name="Milani C."/>
            <person name="Lugli G.A."/>
            <person name="Mancabelli L."/>
            <person name="Turroni F."/>
            <person name="Ferrario C."/>
            <person name="Mangifesta M."/>
            <person name="Viappiani A."/>
            <person name="Sanchez B."/>
            <person name="Margolles A."/>
            <person name="van Sinderen D."/>
            <person name="Ventura M."/>
        </authorList>
    </citation>
    <scope>NUCLEOTIDE SEQUENCE</scope>
    <source>
        <strain evidence="2">703B</strain>
    </source>
</reference>
<proteinExistence type="predicted"/>
<protein>
    <submittedName>
        <fullName evidence="2">Helix-turn-helix domain-containing protein</fullName>
    </submittedName>
</protein>
<sequence length="71" mass="7879">MTASEKPYVPIADRPLLGVPEAAALCGLSEKAVYTAIKRGELLVCYVHSSTAHIRRRDLDDWISCLPERPQ</sequence>
<reference evidence="2" key="2">
    <citation type="submission" date="2023-09" db="EMBL/GenBank/DDBJ databases">
        <title>Ecological and genomic based identification of the Bifidobacterium adolescentis prototype of the healthy human gut microbiota.</title>
        <authorList>
            <person name="Lugli G.A."/>
            <person name="Argentini C."/>
            <person name="Tarracchini C."/>
            <person name="Fontana F."/>
            <person name="Alessandri G."/>
            <person name="Mancabelli L."/>
            <person name="Milani C."/>
            <person name="Turroni F."/>
            <person name="Ventura M."/>
        </authorList>
    </citation>
    <scope>NUCLEOTIDE SEQUENCE</scope>
    <source>
        <strain evidence="2">703B</strain>
    </source>
</reference>
<dbReference type="AlphaFoldDB" id="A0AAF0VDE1"/>
<accession>A0AAF0VDE1</accession>
<dbReference type="Pfam" id="PF12728">
    <property type="entry name" value="HTH_17"/>
    <property type="match status" value="1"/>
</dbReference>
<dbReference type="Proteomes" id="UP000193179">
    <property type="component" value="Chromosome"/>
</dbReference>
<evidence type="ECO:0000313" key="3">
    <source>
        <dbReference type="Proteomes" id="UP000193179"/>
    </source>
</evidence>
<evidence type="ECO:0000259" key="1">
    <source>
        <dbReference type="Pfam" id="PF12728"/>
    </source>
</evidence>
<organism evidence="2 3">
    <name type="scientific">Bifidobacterium adolescentis</name>
    <dbReference type="NCBI Taxonomy" id="1680"/>
    <lineage>
        <taxon>Bacteria</taxon>
        <taxon>Bacillati</taxon>
        <taxon>Actinomycetota</taxon>
        <taxon>Actinomycetes</taxon>
        <taxon>Bifidobacteriales</taxon>
        <taxon>Bifidobacteriaceae</taxon>
        <taxon>Bifidobacterium</taxon>
    </lineage>
</organism>
<name>A0AAF0VDE1_BIFAD</name>
<gene>
    <name evidence="2" type="ORF">B0703_06995</name>
</gene>
<dbReference type="EMBL" id="CP133648">
    <property type="protein sequence ID" value="WNE84753.1"/>
    <property type="molecule type" value="Genomic_DNA"/>
</dbReference>
<dbReference type="RefSeq" id="WP_085346385.1">
    <property type="nucleotide sequence ID" value="NZ_CP133648.1"/>
</dbReference>
<dbReference type="InterPro" id="IPR041657">
    <property type="entry name" value="HTH_17"/>
</dbReference>